<keyword evidence="3" id="KW-1185">Reference proteome</keyword>
<evidence type="ECO:0000313" key="2">
    <source>
        <dbReference type="EMBL" id="BBO36197.1"/>
    </source>
</evidence>
<sequence length="78" mass="8030">MECEYPLRTGDTPVAPKIRNSQKKAGSPDVAPNVEAAKPAAGPEHLPSPFGQPPKSNGKRPAPGTGGAPHSSPITDHQ</sequence>
<dbReference type="KEGG" id="lpav:PLANPX_5809"/>
<evidence type="ECO:0000256" key="1">
    <source>
        <dbReference type="SAM" id="MobiDB-lite"/>
    </source>
</evidence>
<dbReference type="EMBL" id="AP021861">
    <property type="protein sequence ID" value="BBO36197.1"/>
    <property type="molecule type" value="Genomic_DNA"/>
</dbReference>
<reference evidence="3" key="1">
    <citation type="submission" date="2019-10" db="EMBL/GenBank/DDBJ databases">
        <title>Lacipirellula parvula gen. nov., sp. nov., representing a lineage of planctomycetes widespread in freshwater anoxic habitats, and description of the family Lacipirellulaceae.</title>
        <authorList>
            <person name="Dedysh S.N."/>
            <person name="Kulichevskaya I.S."/>
            <person name="Beletsky A.V."/>
            <person name="Rakitin A.L."/>
            <person name="Mardanov A.V."/>
            <person name="Ivanova A.A."/>
            <person name="Saltykova V.X."/>
            <person name="Rijpstra W.I.C."/>
            <person name="Sinninghe Damste J.S."/>
            <person name="Ravin N.V."/>
        </authorList>
    </citation>
    <scope>NUCLEOTIDE SEQUENCE [LARGE SCALE GENOMIC DNA]</scope>
    <source>
        <strain evidence="3">PX69</strain>
    </source>
</reference>
<dbReference type="AlphaFoldDB" id="A0A5K7XJB6"/>
<gene>
    <name evidence="2" type="ORF">PLANPX_5809</name>
</gene>
<protein>
    <submittedName>
        <fullName evidence="2">Uncharacterized protein</fullName>
    </submittedName>
</protein>
<name>A0A5K7XJB6_9BACT</name>
<feature type="region of interest" description="Disordered" evidence="1">
    <location>
        <begin position="1"/>
        <end position="78"/>
    </location>
</feature>
<dbReference type="Proteomes" id="UP000326837">
    <property type="component" value="Chromosome"/>
</dbReference>
<evidence type="ECO:0000313" key="3">
    <source>
        <dbReference type="Proteomes" id="UP000326837"/>
    </source>
</evidence>
<proteinExistence type="predicted"/>
<organism evidence="2 3">
    <name type="scientific">Lacipirellula parvula</name>
    <dbReference type="NCBI Taxonomy" id="2650471"/>
    <lineage>
        <taxon>Bacteria</taxon>
        <taxon>Pseudomonadati</taxon>
        <taxon>Planctomycetota</taxon>
        <taxon>Planctomycetia</taxon>
        <taxon>Pirellulales</taxon>
        <taxon>Lacipirellulaceae</taxon>
        <taxon>Lacipirellula</taxon>
    </lineage>
</organism>
<accession>A0A5K7XJB6</accession>